<gene>
    <name evidence="8" type="ORF">BARAN1_0951</name>
</gene>
<dbReference type="InterPro" id="IPR047216">
    <property type="entry name" value="Endonuclease_DUF559_bact"/>
</dbReference>
<dbReference type="PRINTS" id="PR00506">
    <property type="entry name" value="D21N6MTFRASE"/>
</dbReference>
<dbReference type="InterPro" id="IPR036844">
    <property type="entry name" value="Hint_dom_sf"/>
</dbReference>
<dbReference type="Pfam" id="PF04480">
    <property type="entry name" value="DUF559"/>
    <property type="match status" value="1"/>
</dbReference>
<dbReference type="Gene3D" id="3.40.960.10">
    <property type="entry name" value="VSR Endonuclease"/>
    <property type="match status" value="1"/>
</dbReference>
<dbReference type="EC" id="2.1.1.72" evidence="8"/>
<dbReference type="PANTHER" id="PTHR38590:SF1">
    <property type="entry name" value="BLL0828 PROTEIN"/>
    <property type="match status" value="1"/>
</dbReference>
<dbReference type="PROSITE" id="PS50818">
    <property type="entry name" value="INTEIN_C_TER"/>
    <property type="match status" value="1"/>
</dbReference>
<evidence type="ECO:0000256" key="3">
    <source>
        <dbReference type="ARBA" id="ARBA00022679"/>
    </source>
</evidence>
<keyword evidence="4" id="KW-0949">S-adenosyl-L-methionine</keyword>
<sequence length="1270" mass="142741">MAQQRGSSPKRRVEQYKHKDKERLNNPPAGLVTPETDPDAGQKKTYAYDPHLDPQLVWAGKAEHTSFEVPTVSLHVHERIDPSTIIEAVLKRNGEQYQPSLFETPEENPPIRQAVEFYKHAHGWSNRLVAGDSLLVMNSLLEKEGMAGKVQMIYIDPPYGIKYGSNFQPFVNNRDVKDGKDEDLTAEPEQIRAFRDTWELGIHSYLTYLRDRLLLARELLTESGSIFVQISDENVHHVRELMDEVFGKDNFVSVITVEKTSGFTEILIPYVTDFLVLYAKDKKTTKYNQLYSSKKIGGEGGVGYTNIESPDGRESRPLTKEEMDDPRRIPKGWRPFFLGSLASQGQSANTTVEFEFNGKNYFPGHDRHWTVSLEGLKRLAEVGRIAERGNGIAYVRYLDDYPVQPIVNVWSDTGGGGFIRERKVYVVQTAIKVLERCLLMTTDPGDLVFDPTCVRKGTGVWGSPTPALPVHGEGASLSPRLRGDHRGATSPRLLGDDSGATSPRLRGDDRGAAVIPIETIRPDDYVLGHGAQPHRVLRLIRKWYRGEMIGIRHEHSEQTLWLTADHKVLAHRRPHTLGGRLDWSAIPQPLRGRSKELRREMTPPERKLWQVLRKNQLGITFRRQHPIGPYIGDFYCREAALVVEVDGAAAHGTEEALAHDQARDAFMQSLGLKIIRIPAVDVERNLEAVWQYIGDVSSQQFSPETAEWIEAKELRKGDLVFFGAGRMPARIVEVITEFTEEEVYDLEVEGVHSFLTEVCAVHNCGSGTTAYVAEQWGRRWITCDTSRVALTLARQRLMTAMFDYYELAHLNEGVGSGFKYKTVPHVTLKSIANNPEIDGIYARMHPAVEQALAELNRALKGKPVKFKVTQGGRQGQFVDFAAPDSATLTMPSGQVVKVNGLLESEVPFEFPADWPKETRQAFESFHRARRAMREKIDEAIAQHAPQETLYDQPFVDRKKVRVTGPFTVEAVPAPAVKSIEESLTPTLSQGEREPTADASVARSGETLRQAEWRDELLKTGIRGRGRQSIRFVRLEPLAGCRWLHADGETSGNGATRAVVSFGPDHAPLEQRQVASALEEAQRLVPRPKLIIFAAFQFDPEAAKDIEETNWPGVTLLKVQMNADLLTEDLKKKRASNESFWLIGQPDVQVERITEGEHAGKVRVSVNGFDYYNTVTGNIESGGPERIAMWLLDTDYDGRSLFPRQVFFPMAGDDEGWAKLSRNLRAEIDPDLIEAYRGTVSLPFGPGEHKRIAVKIVDDRGIESLKVMNLR</sequence>
<dbReference type="InterPro" id="IPR029063">
    <property type="entry name" value="SAM-dependent_MTases_sf"/>
</dbReference>
<dbReference type="NCBIfam" id="TIGR01443">
    <property type="entry name" value="intein_Cterm"/>
    <property type="match status" value="1"/>
</dbReference>
<feature type="compositionally biased region" description="Basic and acidic residues" evidence="5">
    <location>
        <begin position="310"/>
        <end position="325"/>
    </location>
</feature>
<dbReference type="InterPro" id="IPR002052">
    <property type="entry name" value="DNA_methylase_N6_adenine_CS"/>
</dbReference>
<keyword evidence="9" id="KW-1185">Reference proteome</keyword>
<keyword evidence="2 8" id="KW-0489">Methyltransferase</keyword>
<dbReference type="PANTHER" id="PTHR38590">
    <property type="entry name" value="BLL0828 PROTEIN"/>
    <property type="match status" value="1"/>
</dbReference>
<name>A0A2X3MLF8_9BACT</name>
<dbReference type="OrthoDB" id="9800801at2"/>
<feature type="region of interest" description="Disordered" evidence="5">
    <location>
        <begin position="983"/>
        <end position="1004"/>
    </location>
</feature>
<dbReference type="SUPFAM" id="SSF53335">
    <property type="entry name" value="S-adenosyl-L-methionine-dependent methyltransferases"/>
    <property type="match status" value="2"/>
</dbReference>
<dbReference type="CDD" id="cd01038">
    <property type="entry name" value="Endonuclease_DUF559"/>
    <property type="match status" value="1"/>
</dbReference>
<dbReference type="InterPro" id="IPR030934">
    <property type="entry name" value="Intein_C"/>
</dbReference>
<dbReference type="InterPro" id="IPR011335">
    <property type="entry name" value="Restrct_endonuc-II-like"/>
</dbReference>
<dbReference type="SUPFAM" id="SSF52980">
    <property type="entry name" value="Restriction endonuclease-like"/>
    <property type="match status" value="1"/>
</dbReference>
<organism evidence="8 9">
    <name type="scientific">Candidatus Bipolaricaulis anaerobius</name>
    <dbReference type="NCBI Taxonomy" id="2026885"/>
    <lineage>
        <taxon>Bacteria</taxon>
        <taxon>Candidatus Bipolaricaulota</taxon>
        <taxon>Candidatus Bipolaricaulia</taxon>
        <taxon>Candidatus Bipolaricaulales</taxon>
        <taxon>Candidatus Bipolaricaulaceae</taxon>
        <taxon>Candidatus Bipolaricaulis</taxon>
    </lineage>
</organism>
<evidence type="ECO:0000313" key="8">
    <source>
        <dbReference type="EMBL" id="SQD92975.1"/>
    </source>
</evidence>
<dbReference type="AlphaFoldDB" id="A0A2X3MLF8"/>
<evidence type="ECO:0000256" key="4">
    <source>
        <dbReference type="ARBA" id="ARBA00022691"/>
    </source>
</evidence>
<feature type="region of interest" description="Disordered" evidence="5">
    <location>
        <begin position="1"/>
        <end position="41"/>
    </location>
</feature>
<feature type="region of interest" description="Disordered" evidence="5">
    <location>
        <begin position="464"/>
        <end position="508"/>
    </location>
</feature>
<dbReference type="Gene3D" id="2.170.16.10">
    <property type="entry name" value="Hedgehog/Intein (Hint) domain"/>
    <property type="match status" value="1"/>
</dbReference>
<feature type="domain" description="DUF559" evidence="7">
    <location>
        <begin position="592"/>
        <end position="693"/>
    </location>
</feature>
<evidence type="ECO:0000259" key="7">
    <source>
        <dbReference type="Pfam" id="PF04480"/>
    </source>
</evidence>
<dbReference type="KEGG" id="bana:BARAN1_0951"/>
<evidence type="ECO:0000259" key="6">
    <source>
        <dbReference type="Pfam" id="PF01555"/>
    </source>
</evidence>
<dbReference type="CDD" id="cd00081">
    <property type="entry name" value="Hint"/>
    <property type="match status" value="1"/>
</dbReference>
<dbReference type="GO" id="GO:0008170">
    <property type="term" value="F:N-methyltransferase activity"/>
    <property type="evidence" value="ECO:0007669"/>
    <property type="project" value="InterPro"/>
</dbReference>
<proteinExistence type="inferred from homology"/>
<keyword evidence="3 8" id="KW-0808">Transferase</keyword>
<dbReference type="InterPro" id="IPR002941">
    <property type="entry name" value="DNA_methylase_N4/N6"/>
</dbReference>
<accession>A0A2X3MLF8</accession>
<dbReference type="RefSeq" id="WP_122031344.1">
    <property type="nucleotide sequence ID" value="NZ_LS483254.1"/>
</dbReference>
<dbReference type="Gene3D" id="3.40.50.150">
    <property type="entry name" value="Vaccinia Virus protein VP39"/>
    <property type="match status" value="2"/>
</dbReference>
<comment type="similarity">
    <text evidence="1">Belongs to the N(4)/N(6)-methyltransferase family.</text>
</comment>
<feature type="region of interest" description="Disordered" evidence="5">
    <location>
        <begin position="302"/>
        <end position="325"/>
    </location>
</feature>
<dbReference type="EMBL" id="LS483254">
    <property type="protein sequence ID" value="SQD92975.1"/>
    <property type="molecule type" value="Genomic_DNA"/>
</dbReference>
<reference evidence="9" key="1">
    <citation type="submission" date="2018-05" db="EMBL/GenBank/DDBJ databases">
        <authorList>
            <person name="Hao L."/>
        </authorList>
    </citation>
    <scope>NUCLEOTIDE SEQUENCE [LARGE SCALE GENOMIC DNA]</scope>
</reference>
<dbReference type="GO" id="GO:0032259">
    <property type="term" value="P:methylation"/>
    <property type="evidence" value="ECO:0007669"/>
    <property type="project" value="UniProtKB-KW"/>
</dbReference>
<evidence type="ECO:0000256" key="5">
    <source>
        <dbReference type="SAM" id="MobiDB-lite"/>
    </source>
</evidence>
<feature type="domain" description="DNA methylase N-4/N-6" evidence="6">
    <location>
        <begin position="150"/>
        <end position="451"/>
    </location>
</feature>
<evidence type="ECO:0000256" key="1">
    <source>
        <dbReference type="ARBA" id="ARBA00006594"/>
    </source>
</evidence>
<dbReference type="REBASE" id="254401">
    <property type="entry name" value="M.AbaRan1ORF951P"/>
</dbReference>
<dbReference type="GO" id="GO:0009007">
    <property type="term" value="F:site-specific DNA-methyltransferase (adenine-specific) activity"/>
    <property type="evidence" value="ECO:0007669"/>
    <property type="project" value="UniProtKB-EC"/>
</dbReference>
<evidence type="ECO:0000256" key="2">
    <source>
        <dbReference type="ARBA" id="ARBA00022603"/>
    </source>
</evidence>
<dbReference type="SUPFAM" id="SSF51294">
    <property type="entry name" value="Hedgehog/intein (Hint) domain"/>
    <property type="match status" value="1"/>
</dbReference>
<dbReference type="Proteomes" id="UP000249818">
    <property type="component" value="Chromosome BARAN1"/>
</dbReference>
<dbReference type="InterPro" id="IPR002295">
    <property type="entry name" value="N4/N6-MTase_EcoPI_Mod-like"/>
</dbReference>
<feature type="compositionally biased region" description="Basic and acidic residues" evidence="5">
    <location>
        <begin position="11"/>
        <end position="24"/>
    </location>
</feature>
<dbReference type="PROSITE" id="PS00092">
    <property type="entry name" value="N6_MTASE"/>
    <property type="match status" value="1"/>
</dbReference>
<protein>
    <submittedName>
        <fullName evidence="8">Putative Site-specific DNA-methyltransferase (Adenine-specific)</fullName>
        <ecNumber evidence="8">2.1.1.72</ecNumber>
    </submittedName>
</protein>
<dbReference type="GO" id="GO:0003677">
    <property type="term" value="F:DNA binding"/>
    <property type="evidence" value="ECO:0007669"/>
    <property type="project" value="InterPro"/>
</dbReference>
<dbReference type="InterPro" id="IPR007569">
    <property type="entry name" value="DUF559"/>
</dbReference>
<dbReference type="Pfam" id="PF01555">
    <property type="entry name" value="N6_N4_Mtase"/>
    <property type="match status" value="1"/>
</dbReference>
<evidence type="ECO:0000313" key="9">
    <source>
        <dbReference type="Proteomes" id="UP000249818"/>
    </source>
</evidence>